<dbReference type="AlphaFoldDB" id="A0AAX4K6C5"/>
<gene>
    <name evidence="2" type="ORF">L201_007682</name>
</gene>
<evidence type="ECO:0000313" key="2">
    <source>
        <dbReference type="EMBL" id="WWC92723.1"/>
    </source>
</evidence>
<feature type="region of interest" description="Disordered" evidence="1">
    <location>
        <begin position="189"/>
        <end position="223"/>
    </location>
</feature>
<protein>
    <submittedName>
        <fullName evidence="2">Uncharacterized protein</fullName>
    </submittedName>
</protein>
<dbReference type="GeneID" id="91098350"/>
<feature type="compositionally biased region" description="Basic residues" evidence="1">
    <location>
        <begin position="191"/>
        <end position="202"/>
    </location>
</feature>
<accession>A0AAX4K6C5</accession>
<evidence type="ECO:0000313" key="3">
    <source>
        <dbReference type="Proteomes" id="UP001355207"/>
    </source>
</evidence>
<name>A0AAX4K6C5_9TREE</name>
<keyword evidence="3" id="KW-1185">Reference proteome</keyword>
<dbReference type="RefSeq" id="XP_066079485.1">
    <property type="nucleotide sequence ID" value="XM_066223388.1"/>
</dbReference>
<feature type="compositionally biased region" description="Polar residues" evidence="1">
    <location>
        <begin position="207"/>
        <end position="220"/>
    </location>
</feature>
<dbReference type="Proteomes" id="UP001355207">
    <property type="component" value="Chromosome 11"/>
</dbReference>
<reference evidence="2 3" key="1">
    <citation type="submission" date="2024-01" db="EMBL/GenBank/DDBJ databases">
        <title>Comparative genomics of Cryptococcus and Kwoniella reveals pathogenesis evolution and contrasting modes of karyotype evolution via chromosome fusion or intercentromeric recombination.</title>
        <authorList>
            <person name="Coelho M.A."/>
            <person name="David-Palma M."/>
            <person name="Shea T."/>
            <person name="Bowers K."/>
            <person name="McGinley-Smith S."/>
            <person name="Mohammad A.W."/>
            <person name="Gnirke A."/>
            <person name="Yurkov A.M."/>
            <person name="Nowrousian M."/>
            <person name="Sun S."/>
            <person name="Cuomo C.A."/>
            <person name="Heitman J."/>
        </authorList>
    </citation>
    <scope>NUCLEOTIDE SEQUENCE [LARGE SCALE GENOMIC DNA]</scope>
    <source>
        <strain evidence="2 3">CBS 6074</strain>
    </source>
</reference>
<feature type="region of interest" description="Disordered" evidence="1">
    <location>
        <begin position="21"/>
        <end position="51"/>
    </location>
</feature>
<sequence>MAPPKRTDSLQEVEDRLHATSISELDDSASLQSTETKGKKDVKRRRPRVSPTPMRDLIKMQIGIYKSRTSLGSSSKWPTTTFVTIPVEDQALFDNHSLLEIVDLERVILDEEVAEDGTLVSTTMTAADKHFLVYKLKNAIDYSNIKGREEEMMEDNYLSNYIDGISAIAYTDEKKLEQSGYFPVTSCHTGRSYRRGSSRSRLKSPSFTPASDSDSGSGSCQPRIKPTQFVMQHQGGNPSTMASSASGHLSVWKDDPRVGSCYNMATVELRKNLFCKSCANSRRLEATERTRKCRAKHTPGSA</sequence>
<organism evidence="2 3">
    <name type="scientific">Kwoniella dendrophila CBS 6074</name>
    <dbReference type="NCBI Taxonomy" id="1295534"/>
    <lineage>
        <taxon>Eukaryota</taxon>
        <taxon>Fungi</taxon>
        <taxon>Dikarya</taxon>
        <taxon>Basidiomycota</taxon>
        <taxon>Agaricomycotina</taxon>
        <taxon>Tremellomycetes</taxon>
        <taxon>Tremellales</taxon>
        <taxon>Cryptococcaceae</taxon>
        <taxon>Kwoniella</taxon>
    </lineage>
</organism>
<evidence type="ECO:0000256" key="1">
    <source>
        <dbReference type="SAM" id="MobiDB-lite"/>
    </source>
</evidence>
<proteinExistence type="predicted"/>
<dbReference type="EMBL" id="CP144108">
    <property type="protein sequence ID" value="WWC92723.1"/>
    <property type="molecule type" value="Genomic_DNA"/>
</dbReference>